<name>A0ABD5L2E0_PRIAR</name>
<sequence length="399" mass="46911">MATDRIQSVKRSVEVNRRKVTKLEEDLKDIKSKIKVKAPRPTIIISNNELAIRKTTVEPNFTTKTVLTDSTWHYVEMYFKRKQSDKKNKKRYEEALNYWSQSKNFFIATENLDILSKPLTTYYCFLNATKALLTCKSVAFDTKHGVSGKRIDSKSNNLNNEIIFIHPSGVLSGLCNYLKQPVRTSPQNRREEYTLKDILYNLEFIHRAYNMTYTNQPELFIPVEEPRFVHEKSLKKGWIETKLEPQYSNKTTLSKLKGFEIDPYYDNSDGYVIRIKKRFKWNAPRNKPNAISGSALRSYYQNHRNRFRYIYSANKLWYIKRADLDNSHIIDRNSLILMFGAMHRLSEMSRYDPNTLDKHLSGKAGWLISEFITKSIYQFIDMISSEITGDDFRVTGFRT</sequence>
<accession>A0ABD5L2E0</accession>
<dbReference type="RefSeq" id="WP_345936484.1">
    <property type="nucleotide sequence ID" value="NZ_JBDIVD010000005.1"/>
</dbReference>
<dbReference type="AlphaFoldDB" id="A0ABD5L2E0"/>
<comment type="caution">
    <text evidence="1">The sequence shown here is derived from an EMBL/GenBank/DDBJ whole genome shotgun (WGS) entry which is preliminary data.</text>
</comment>
<dbReference type="EMBL" id="JBDIVD010000005">
    <property type="protein sequence ID" value="MEN3156677.1"/>
    <property type="molecule type" value="Genomic_DNA"/>
</dbReference>
<dbReference type="Pfam" id="PF14175">
    <property type="entry name" value="YaaC"/>
    <property type="match status" value="1"/>
</dbReference>
<protein>
    <submittedName>
        <fullName evidence="1">YaaC family protein</fullName>
    </submittedName>
</protein>
<proteinExistence type="predicted"/>
<dbReference type="Proteomes" id="UP001418804">
    <property type="component" value="Unassembled WGS sequence"/>
</dbReference>
<organism evidence="1 2">
    <name type="scientific">Priestia aryabhattai</name>
    <name type="common">Bacillus aryabhattai</name>
    <dbReference type="NCBI Taxonomy" id="412384"/>
    <lineage>
        <taxon>Bacteria</taxon>
        <taxon>Bacillati</taxon>
        <taxon>Bacillota</taxon>
        <taxon>Bacilli</taxon>
        <taxon>Bacillales</taxon>
        <taxon>Bacillaceae</taxon>
        <taxon>Priestia</taxon>
    </lineage>
</organism>
<gene>
    <name evidence="1" type="ORF">ABDD91_28045</name>
</gene>
<reference evidence="1 2" key="2">
    <citation type="submission" date="2024-05" db="EMBL/GenBank/DDBJ databases">
        <authorList>
            <person name="Zheng X."/>
        </authorList>
    </citation>
    <scope>NUCLEOTIDE SEQUENCE [LARGE SCALE GENOMIC DNA]</scope>
    <source>
        <strain evidence="1 2">C4-10</strain>
    </source>
</reference>
<evidence type="ECO:0000313" key="2">
    <source>
        <dbReference type="Proteomes" id="UP001418804"/>
    </source>
</evidence>
<reference evidence="1 2" key="1">
    <citation type="submission" date="2024-05" db="EMBL/GenBank/DDBJ databases">
        <title>The mechanism of isolation and screening of efficient mineral weathering bacteria priestia aryabhattai c4-10 with weathered biotite.</title>
        <authorList>
            <person name="Yang S."/>
        </authorList>
    </citation>
    <scope>NUCLEOTIDE SEQUENCE [LARGE SCALE GENOMIC DNA]</scope>
    <source>
        <strain evidence="1 2">C4-10</strain>
    </source>
</reference>
<dbReference type="InterPro" id="IPR026988">
    <property type="entry name" value="YaaC-like"/>
</dbReference>
<evidence type="ECO:0000313" key="1">
    <source>
        <dbReference type="EMBL" id="MEN3156677.1"/>
    </source>
</evidence>